<dbReference type="EMBL" id="JGYV01000001">
    <property type="protein sequence ID" value="KFI65908.1"/>
    <property type="molecule type" value="Genomic_DNA"/>
</dbReference>
<dbReference type="AlphaFoldDB" id="A0A087B4F8"/>
<dbReference type="STRING" id="1688.BCUN_0407"/>
<accession>A0A087B4F8</accession>
<evidence type="ECO:0000313" key="2">
    <source>
        <dbReference type="Proteomes" id="UP000029067"/>
    </source>
</evidence>
<protein>
    <submittedName>
        <fullName evidence="1">Uncharacterized protein</fullName>
    </submittedName>
</protein>
<sequence>MSNPEDMTHRAAQALAALPIRGHGLTVDDLIIIWLDGHAAGHRDGMIEMSDRAIDILNTELARTGGSQEAQD</sequence>
<evidence type="ECO:0000313" key="1">
    <source>
        <dbReference type="EMBL" id="KFI65908.1"/>
    </source>
</evidence>
<organism evidence="1 2">
    <name type="scientific">Bifidobacterium cuniculi</name>
    <dbReference type="NCBI Taxonomy" id="1688"/>
    <lineage>
        <taxon>Bacteria</taxon>
        <taxon>Bacillati</taxon>
        <taxon>Actinomycetota</taxon>
        <taxon>Actinomycetes</taxon>
        <taxon>Bifidobacteriales</taxon>
        <taxon>Bifidobacteriaceae</taxon>
        <taxon>Bifidobacterium</taxon>
    </lineage>
</organism>
<dbReference type="RefSeq" id="WP_033516290.1">
    <property type="nucleotide sequence ID" value="NZ_JGYV01000001.1"/>
</dbReference>
<comment type="caution">
    <text evidence="1">The sequence shown here is derived from an EMBL/GenBank/DDBJ whole genome shotgun (WGS) entry which is preliminary data.</text>
</comment>
<reference evidence="1 2" key="1">
    <citation type="submission" date="2014-03" db="EMBL/GenBank/DDBJ databases">
        <title>Genomics of Bifidobacteria.</title>
        <authorList>
            <person name="Ventura M."/>
            <person name="Milani C."/>
            <person name="Lugli G.A."/>
        </authorList>
    </citation>
    <scope>NUCLEOTIDE SEQUENCE [LARGE SCALE GENOMIC DNA]</scope>
    <source>
        <strain evidence="1 2">LMG 10738</strain>
    </source>
</reference>
<name>A0A087B4F8_9BIFI</name>
<proteinExistence type="predicted"/>
<keyword evidence="2" id="KW-1185">Reference proteome</keyword>
<gene>
    <name evidence="1" type="ORF">BCUN_0407</name>
</gene>
<dbReference type="Proteomes" id="UP000029067">
    <property type="component" value="Unassembled WGS sequence"/>
</dbReference>